<proteinExistence type="predicted"/>
<dbReference type="AlphaFoldDB" id="A0A8S9PSJ3"/>
<evidence type="ECO:0000313" key="2">
    <source>
        <dbReference type="Proteomes" id="UP000712600"/>
    </source>
</evidence>
<dbReference type="EMBL" id="QGKX02001347">
    <property type="protein sequence ID" value="KAF3521556.1"/>
    <property type="molecule type" value="Genomic_DNA"/>
</dbReference>
<gene>
    <name evidence="1" type="ORF">F2Q69_00048675</name>
</gene>
<accession>A0A8S9PSJ3</accession>
<reference evidence="1" key="1">
    <citation type="submission" date="2019-12" db="EMBL/GenBank/DDBJ databases">
        <title>Genome sequencing and annotation of Brassica cretica.</title>
        <authorList>
            <person name="Studholme D.J."/>
            <person name="Sarris P."/>
        </authorList>
    </citation>
    <scope>NUCLEOTIDE SEQUENCE</scope>
    <source>
        <strain evidence="1">PFS-109/04</strain>
        <tissue evidence="1">Leaf</tissue>
    </source>
</reference>
<name>A0A8S9PSJ3_BRACR</name>
<protein>
    <submittedName>
        <fullName evidence="1">Uncharacterized protein</fullName>
    </submittedName>
</protein>
<evidence type="ECO:0000313" key="1">
    <source>
        <dbReference type="EMBL" id="KAF3521556.1"/>
    </source>
</evidence>
<comment type="caution">
    <text evidence="1">The sequence shown here is derived from an EMBL/GenBank/DDBJ whole genome shotgun (WGS) entry which is preliminary data.</text>
</comment>
<dbReference type="Proteomes" id="UP000712600">
    <property type="component" value="Unassembled WGS sequence"/>
</dbReference>
<organism evidence="1 2">
    <name type="scientific">Brassica cretica</name>
    <name type="common">Mustard</name>
    <dbReference type="NCBI Taxonomy" id="69181"/>
    <lineage>
        <taxon>Eukaryota</taxon>
        <taxon>Viridiplantae</taxon>
        <taxon>Streptophyta</taxon>
        <taxon>Embryophyta</taxon>
        <taxon>Tracheophyta</taxon>
        <taxon>Spermatophyta</taxon>
        <taxon>Magnoliopsida</taxon>
        <taxon>eudicotyledons</taxon>
        <taxon>Gunneridae</taxon>
        <taxon>Pentapetalae</taxon>
        <taxon>rosids</taxon>
        <taxon>malvids</taxon>
        <taxon>Brassicales</taxon>
        <taxon>Brassicaceae</taxon>
        <taxon>Brassiceae</taxon>
        <taxon>Brassica</taxon>
    </lineage>
</organism>
<sequence length="70" mass="7971">MRSVKKESKIGMRTRSTRPRDLRDFSAIFGTSPRSPGPLRDLRDLEVLVFERLLATGFSSFRLIPLIAAH</sequence>